<feature type="non-terminal residue" evidence="8">
    <location>
        <position position="173"/>
    </location>
</feature>
<dbReference type="InterPro" id="IPR027417">
    <property type="entry name" value="P-loop_NTPase"/>
</dbReference>
<accession>Q4F962</accession>
<dbReference type="PANTHER" id="PTHR36766:SF64">
    <property type="entry name" value="OS12G0206100 PROTEIN"/>
    <property type="match status" value="1"/>
</dbReference>
<dbReference type="FunFam" id="3.40.50.300:FF:001091">
    <property type="entry name" value="Probable disease resistance protein At1g61300"/>
    <property type="match status" value="1"/>
</dbReference>
<dbReference type="PRINTS" id="PR00364">
    <property type="entry name" value="DISEASERSIST"/>
</dbReference>
<dbReference type="InterPro" id="IPR042197">
    <property type="entry name" value="Apaf_helical"/>
</dbReference>
<proteinExistence type="inferred from homology"/>
<dbReference type="AlphaFoldDB" id="Q4F962"/>
<keyword evidence="3" id="KW-0433">Leucine-rich repeat</keyword>
<dbReference type="Gene3D" id="1.10.8.430">
    <property type="entry name" value="Helical domain of apoptotic protease-activating factors"/>
    <property type="match status" value="1"/>
</dbReference>
<organism evidence="8">
    <name type="scientific">Ipomoea batatas</name>
    <name type="common">Sweet potato</name>
    <name type="synonym">Convolvulus batatas</name>
    <dbReference type="NCBI Taxonomy" id="4120"/>
    <lineage>
        <taxon>Eukaryota</taxon>
        <taxon>Viridiplantae</taxon>
        <taxon>Streptophyta</taxon>
        <taxon>Embryophyta</taxon>
        <taxon>Tracheophyta</taxon>
        <taxon>Spermatophyta</taxon>
        <taxon>Magnoliopsida</taxon>
        <taxon>eudicotyledons</taxon>
        <taxon>Gunneridae</taxon>
        <taxon>Pentapetalae</taxon>
        <taxon>asterids</taxon>
        <taxon>lamiids</taxon>
        <taxon>Solanales</taxon>
        <taxon>Convolvulaceae</taxon>
        <taxon>Ipomoeeae</taxon>
        <taxon>Ipomoea</taxon>
    </lineage>
</organism>
<dbReference type="SUPFAM" id="SSF52540">
    <property type="entry name" value="P-loop containing nucleoside triphosphate hydrolases"/>
    <property type="match status" value="1"/>
</dbReference>
<evidence type="ECO:0000256" key="1">
    <source>
        <dbReference type="ARBA" id="ARBA00004474"/>
    </source>
</evidence>
<dbReference type="GO" id="GO:0043531">
    <property type="term" value="F:ADP binding"/>
    <property type="evidence" value="ECO:0007669"/>
    <property type="project" value="InterPro"/>
</dbReference>
<feature type="non-terminal residue" evidence="8">
    <location>
        <position position="1"/>
    </location>
</feature>
<comment type="subcellular location">
    <subcellularLocation>
        <location evidence="1">Plastid</location>
    </subcellularLocation>
</comment>
<evidence type="ECO:0000256" key="6">
    <source>
        <dbReference type="ARBA" id="ARBA00022840"/>
    </source>
</evidence>
<evidence type="ECO:0000256" key="3">
    <source>
        <dbReference type="ARBA" id="ARBA00022614"/>
    </source>
</evidence>
<dbReference type="GO" id="GO:0005524">
    <property type="term" value="F:ATP binding"/>
    <property type="evidence" value="ECO:0007669"/>
    <property type="project" value="UniProtKB-KW"/>
</dbReference>
<evidence type="ECO:0000256" key="4">
    <source>
        <dbReference type="ARBA" id="ARBA00022741"/>
    </source>
</evidence>
<keyword evidence="6" id="KW-0067">ATP-binding</keyword>
<protein>
    <submittedName>
        <fullName evidence="8">NBS-LRR protein</fullName>
    </submittedName>
</protein>
<evidence type="ECO:0000259" key="7">
    <source>
        <dbReference type="Pfam" id="PF00931"/>
    </source>
</evidence>
<dbReference type="Pfam" id="PF00931">
    <property type="entry name" value="NB-ARC"/>
    <property type="match status" value="1"/>
</dbReference>
<keyword evidence="5" id="KW-0611">Plant defense</keyword>
<dbReference type="GO" id="GO:0006952">
    <property type="term" value="P:defense response"/>
    <property type="evidence" value="ECO:0007669"/>
    <property type="project" value="UniProtKB-KW"/>
</dbReference>
<evidence type="ECO:0000256" key="2">
    <source>
        <dbReference type="ARBA" id="ARBA00008894"/>
    </source>
</evidence>
<comment type="similarity">
    <text evidence="2">Belongs to the disease resistance NB-LRR family.</text>
</comment>
<name>Q4F962_IPOBA</name>
<evidence type="ECO:0000256" key="5">
    <source>
        <dbReference type="ARBA" id="ARBA00022821"/>
    </source>
</evidence>
<dbReference type="EMBL" id="DQ099389">
    <property type="protein sequence ID" value="AAZ07900.1"/>
    <property type="molecule type" value="Genomic_DNA"/>
</dbReference>
<dbReference type="PANTHER" id="PTHR36766">
    <property type="entry name" value="PLANT BROAD-SPECTRUM MILDEW RESISTANCE PROTEIN RPW8"/>
    <property type="match status" value="1"/>
</dbReference>
<keyword evidence="4" id="KW-0547">Nucleotide-binding</keyword>
<feature type="domain" description="NB-ARC" evidence="7">
    <location>
        <begin position="1"/>
        <end position="146"/>
    </location>
</feature>
<dbReference type="GO" id="GO:0009536">
    <property type="term" value="C:plastid"/>
    <property type="evidence" value="ECO:0007669"/>
    <property type="project" value="UniProtKB-SubCell"/>
</dbReference>
<evidence type="ECO:0000313" key="8">
    <source>
        <dbReference type="EMBL" id="AAZ07900.1"/>
    </source>
</evidence>
<reference evidence="8" key="1">
    <citation type="submission" date="2005-06" db="EMBL/GenBank/DDBJ databases">
        <title>Isolation and characterization of disease resistance gene analogs from sweet potato.</title>
        <authorList>
            <person name="Zhu H."/>
            <person name="Lin Q."/>
            <person name="Wang X."/>
            <person name="Jin G."/>
            <person name="Wu W."/>
        </authorList>
    </citation>
    <scope>NUCLEOTIDE SEQUENCE</scope>
</reference>
<dbReference type="Gene3D" id="3.40.50.300">
    <property type="entry name" value="P-loop containing nucleotide triphosphate hydrolases"/>
    <property type="match status" value="1"/>
</dbReference>
<sequence length="173" mass="19377">GMGGLGKTTLVKNVNNELRKDPTNQEFDIVIWVAVSQNATVESIQSKIAARLDLAMNKEESKERAANHLCNKLMGRRFLLILDDIWEGVDLNDVGIPPLEDHDSKVILTTRNFRVCQEMSTHIEFEIDCLSEDEAWKLFSEKVGEEVVNDGQIMLLAKDIVKQCGGLPLALKV</sequence>
<dbReference type="InterPro" id="IPR002182">
    <property type="entry name" value="NB-ARC"/>
</dbReference>